<keyword evidence="7" id="KW-0624">Polysaccharide degradation</keyword>
<proteinExistence type="inferred from homology"/>
<dbReference type="EMBL" id="CP058606">
    <property type="protein sequence ID" value="QLG72070.1"/>
    <property type="molecule type" value="Genomic_DNA"/>
</dbReference>
<dbReference type="PROSITE" id="PS51910">
    <property type="entry name" value="GH18_2"/>
    <property type="match status" value="1"/>
</dbReference>
<protein>
    <recommendedName>
        <fullName evidence="2">chitinase</fullName>
        <ecNumber evidence="2">3.2.1.14</ecNumber>
    </recommendedName>
</protein>
<evidence type="ECO:0000256" key="6">
    <source>
        <dbReference type="ARBA" id="ARBA00023295"/>
    </source>
</evidence>
<dbReference type="SUPFAM" id="SSF51445">
    <property type="entry name" value="(Trans)glycosidases"/>
    <property type="match status" value="1"/>
</dbReference>
<dbReference type="KEGG" id="zmk:HG535_0C04240"/>
<dbReference type="PANTHER" id="PTHR11177">
    <property type="entry name" value="CHITINASE"/>
    <property type="match status" value="1"/>
</dbReference>
<evidence type="ECO:0000313" key="13">
    <source>
        <dbReference type="Proteomes" id="UP000509704"/>
    </source>
</evidence>
<dbReference type="GO" id="GO:0006032">
    <property type="term" value="P:chitin catabolic process"/>
    <property type="evidence" value="ECO:0007669"/>
    <property type="project" value="UniProtKB-KW"/>
</dbReference>
<dbReference type="GO" id="GO:0000272">
    <property type="term" value="P:polysaccharide catabolic process"/>
    <property type="evidence" value="ECO:0007669"/>
    <property type="project" value="UniProtKB-KW"/>
</dbReference>
<dbReference type="InterPro" id="IPR029070">
    <property type="entry name" value="Chitinase_insertion_sf"/>
</dbReference>
<dbReference type="CDD" id="cd06548">
    <property type="entry name" value="GH18_chitinase"/>
    <property type="match status" value="1"/>
</dbReference>
<sequence>MIWTIHISVVLFVLISILAEMCFHEKLFKPLLRKKVLDHIQSNANMQRNASRMSIDDENGYSCGLYYSNWSPYSPRLHYPHDINLSQVSHIYYSFFLVDGETGTLKSSDEWSDFAMDIYKPLAIKLNKLNREDVDQELYAKNLPMGLIGELNFLRHSNVLGDKNAKDFKVIMSVGGWSNRQEFPKVVRDAKKFDKFIDSCVDTMFKYGFDGIDLDWEFPEDDGFEPQKYLEIVQNLRRKLDDLESDIFGGHSAGNHNRFHLSMATPGFAEKLNIMPIVEMNKHIDIWNMMTYDYYGEWSETTGYHSNLYDSGPQNEKVDMLYKYSHSSGSDERLCGNAAVTQMIEKFGVDSKKITLGMAAYGRGFKKVSANKTDTRFIDKAFHGVSGGSDGETGIWLYNQLPLGGSNEVFDPDYVSAFCFNPKSKTFVGYDNVDSVSVKTQYIKDMKLAGGFWWESCGDTHNDPSRSLVNTFVNEITSIKKFPNSMYHQSSVLKYYIKRYGAGGFLTSIFAQMIEAK</sequence>
<dbReference type="GeneID" id="59235768"/>
<dbReference type="InterPro" id="IPR001579">
    <property type="entry name" value="Glyco_hydro_18_chit_AS"/>
</dbReference>
<evidence type="ECO:0000256" key="4">
    <source>
        <dbReference type="ARBA" id="ARBA00023024"/>
    </source>
</evidence>
<dbReference type="SMART" id="SM00636">
    <property type="entry name" value="Glyco_18"/>
    <property type="match status" value="1"/>
</dbReference>
<evidence type="ECO:0000259" key="11">
    <source>
        <dbReference type="PROSITE" id="PS51910"/>
    </source>
</evidence>
<keyword evidence="10" id="KW-0732">Signal</keyword>
<dbReference type="OrthoDB" id="76388at2759"/>
<keyword evidence="5" id="KW-0119">Carbohydrate metabolism</keyword>
<evidence type="ECO:0000256" key="5">
    <source>
        <dbReference type="ARBA" id="ARBA00023277"/>
    </source>
</evidence>
<dbReference type="Gene3D" id="3.10.50.10">
    <property type="match status" value="1"/>
</dbReference>
<dbReference type="InterPro" id="IPR017853">
    <property type="entry name" value="GH"/>
</dbReference>
<evidence type="ECO:0000256" key="2">
    <source>
        <dbReference type="ARBA" id="ARBA00012729"/>
    </source>
</evidence>
<dbReference type="GO" id="GO:0005576">
    <property type="term" value="C:extracellular region"/>
    <property type="evidence" value="ECO:0007669"/>
    <property type="project" value="TreeGrafter"/>
</dbReference>
<dbReference type="SUPFAM" id="SSF54556">
    <property type="entry name" value="Chitinase insertion domain"/>
    <property type="match status" value="1"/>
</dbReference>
<evidence type="ECO:0000256" key="1">
    <source>
        <dbReference type="ARBA" id="ARBA00000822"/>
    </source>
</evidence>
<dbReference type="Gene3D" id="3.20.20.80">
    <property type="entry name" value="Glycosidases"/>
    <property type="match status" value="1"/>
</dbReference>
<feature type="chain" id="PRO_5028966666" description="chitinase" evidence="10">
    <location>
        <begin position="20"/>
        <end position="517"/>
    </location>
</feature>
<dbReference type="AlphaFoldDB" id="A0A7H9B0C3"/>
<dbReference type="EC" id="3.2.1.14" evidence="2"/>
<keyword evidence="13" id="KW-1185">Reference proteome</keyword>
<dbReference type="PROSITE" id="PS01095">
    <property type="entry name" value="GH18_1"/>
    <property type="match status" value="1"/>
</dbReference>
<reference evidence="12 13" key="1">
    <citation type="submission" date="2020-07" db="EMBL/GenBank/DDBJ databases">
        <title>The yeast mating-type switching endonuclease HO is a domesticated member of an unorthodox homing genetic element family.</title>
        <authorList>
            <person name="Coughlan A.Y."/>
            <person name="Lombardi L."/>
            <person name="Braun-Galleani S."/>
            <person name="Martos A.R."/>
            <person name="Galeote V."/>
            <person name="Bigey F."/>
            <person name="Dequin S."/>
            <person name="Byrne K.P."/>
            <person name="Wolfe K.H."/>
        </authorList>
    </citation>
    <scope>NUCLEOTIDE SEQUENCE [LARGE SCALE GENOMIC DNA]</scope>
    <source>
        <strain evidence="12 13">NRRL Y-6702</strain>
    </source>
</reference>
<dbReference type="GO" id="GO:0008843">
    <property type="term" value="F:endochitinase activity"/>
    <property type="evidence" value="ECO:0007669"/>
    <property type="project" value="UniProtKB-EC"/>
</dbReference>
<evidence type="ECO:0000313" key="12">
    <source>
        <dbReference type="EMBL" id="QLG72070.1"/>
    </source>
</evidence>
<dbReference type="Proteomes" id="UP000509704">
    <property type="component" value="Chromosome 3"/>
</dbReference>
<organism evidence="12 13">
    <name type="scientific">Zygotorulaspora mrakii</name>
    <name type="common">Zygosaccharomyces mrakii</name>
    <dbReference type="NCBI Taxonomy" id="42260"/>
    <lineage>
        <taxon>Eukaryota</taxon>
        <taxon>Fungi</taxon>
        <taxon>Dikarya</taxon>
        <taxon>Ascomycota</taxon>
        <taxon>Saccharomycotina</taxon>
        <taxon>Saccharomycetes</taxon>
        <taxon>Saccharomycetales</taxon>
        <taxon>Saccharomycetaceae</taxon>
        <taxon>Zygotorulaspora</taxon>
    </lineage>
</organism>
<keyword evidence="6 8" id="KW-0326">Glycosidase</keyword>
<feature type="signal peptide" evidence="10">
    <location>
        <begin position="1"/>
        <end position="19"/>
    </location>
</feature>
<evidence type="ECO:0000256" key="3">
    <source>
        <dbReference type="ARBA" id="ARBA00022801"/>
    </source>
</evidence>
<comment type="similarity">
    <text evidence="9">Belongs to the glycosyl hydrolase 18 family.</text>
</comment>
<gene>
    <name evidence="12" type="ORF">HG535_0C04240</name>
</gene>
<evidence type="ECO:0000256" key="7">
    <source>
        <dbReference type="ARBA" id="ARBA00023326"/>
    </source>
</evidence>
<accession>A0A7H9B0C3</accession>
<evidence type="ECO:0000256" key="10">
    <source>
        <dbReference type="SAM" id="SignalP"/>
    </source>
</evidence>
<dbReference type="GO" id="GO:0008061">
    <property type="term" value="F:chitin binding"/>
    <property type="evidence" value="ECO:0007669"/>
    <property type="project" value="InterPro"/>
</dbReference>
<comment type="catalytic activity">
    <reaction evidence="1">
        <text>Random endo-hydrolysis of N-acetyl-beta-D-glucosaminide (1-&gt;4)-beta-linkages in chitin and chitodextrins.</text>
        <dbReference type="EC" id="3.2.1.14"/>
    </reaction>
</comment>
<dbReference type="InterPro" id="IPR001223">
    <property type="entry name" value="Glyco_hydro18_cat"/>
</dbReference>
<dbReference type="InterPro" id="IPR050314">
    <property type="entry name" value="Glycosyl_Hydrlase_18"/>
</dbReference>
<dbReference type="RefSeq" id="XP_037143798.1">
    <property type="nucleotide sequence ID" value="XM_037287903.1"/>
</dbReference>
<dbReference type="InterPro" id="IPR011583">
    <property type="entry name" value="Chitinase_II/V-like_cat"/>
</dbReference>
<dbReference type="Pfam" id="PF00704">
    <property type="entry name" value="Glyco_hydro_18"/>
    <property type="match status" value="1"/>
</dbReference>
<keyword evidence="4" id="KW-0146">Chitin degradation</keyword>
<dbReference type="PANTHER" id="PTHR11177:SF317">
    <property type="entry name" value="CHITINASE 12-RELATED"/>
    <property type="match status" value="1"/>
</dbReference>
<name>A0A7H9B0C3_ZYGMR</name>
<feature type="domain" description="GH18" evidence="11">
    <location>
        <begin position="61"/>
        <end position="479"/>
    </location>
</feature>
<evidence type="ECO:0000256" key="8">
    <source>
        <dbReference type="RuleBase" id="RU000489"/>
    </source>
</evidence>
<evidence type="ECO:0000256" key="9">
    <source>
        <dbReference type="RuleBase" id="RU004453"/>
    </source>
</evidence>
<keyword evidence="3 8" id="KW-0378">Hydrolase</keyword>